<keyword evidence="3" id="KW-0808">Transferase</keyword>
<evidence type="ECO:0000256" key="2">
    <source>
        <dbReference type="ARBA" id="ARBA00022676"/>
    </source>
</evidence>
<feature type="transmembrane region" description="Helical" evidence="4">
    <location>
        <begin position="316"/>
        <end position="334"/>
    </location>
</feature>
<gene>
    <name evidence="6" type="ORF">NMU02_02370</name>
</gene>
<keyword evidence="2" id="KW-0328">Glycosyltransferase</keyword>
<keyword evidence="4" id="KW-1133">Transmembrane helix</keyword>
<dbReference type="CDD" id="cd06438">
    <property type="entry name" value="EpsO_like"/>
    <property type="match status" value="1"/>
</dbReference>
<evidence type="ECO:0000313" key="7">
    <source>
        <dbReference type="Proteomes" id="UP001205603"/>
    </source>
</evidence>
<keyword evidence="4" id="KW-0472">Membrane</keyword>
<feature type="transmembrane region" description="Helical" evidence="4">
    <location>
        <begin position="340"/>
        <end position="360"/>
    </location>
</feature>
<protein>
    <submittedName>
        <fullName evidence="6">Glycosyltransferase family 2 protein</fullName>
    </submittedName>
</protein>
<evidence type="ECO:0000256" key="3">
    <source>
        <dbReference type="ARBA" id="ARBA00022679"/>
    </source>
</evidence>
<dbReference type="EMBL" id="JANDHW010000002">
    <property type="protein sequence ID" value="MCP9610936.1"/>
    <property type="molecule type" value="Genomic_DNA"/>
</dbReference>
<dbReference type="Pfam" id="PF13632">
    <property type="entry name" value="Glyco_trans_2_3"/>
    <property type="match status" value="1"/>
</dbReference>
<evidence type="ECO:0000259" key="5">
    <source>
        <dbReference type="Pfam" id="PF13632"/>
    </source>
</evidence>
<organism evidence="6 7">
    <name type="scientific">Coprobacter tertius</name>
    <dbReference type="NCBI Taxonomy" id="2944915"/>
    <lineage>
        <taxon>Bacteria</taxon>
        <taxon>Pseudomonadati</taxon>
        <taxon>Bacteroidota</taxon>
        <taxon>Bacteroidia</taxon>
        <taxon>Bacteroidales</taxon>
        <taxon>Barnesiellaceae</taxon>
        <taxon>Coprobacter</taxon>
    </lineage>
</organism>
<feature type="transmembrane region" description="Helical" evidence="4">
    <location>
        <begin position="367"/>
        <end position="386"/>
    </location>
</feature>
<evidence type="ECO:0000256" key="4">
    <source>
        <dbReference type="SAM" id="Phobius"/>
    </source>
</evidence>
<reference evidence="6 7" key="1">
    <citation type="submission" date="2022-07" db="EMBL/GenBank/DDBJ databases">
        <title>Fecal culturing of patients with breast cancer.</title>
        <authorList>
            <person name="Teng N.M.Y."/>
            <person name="Kiu R."/>
            <person name="Evans R."/>
            <person name="Baker D.J."/>
            <person name="Zenner C."/>
            <person name="Robinson S.D."/>
            <person name="Hall L.J."/>
        </authorList>
    </citation>
    <scope>NUCLEOTIDE SEQUENCE [LARGE SCALE GENOMIC DNA]</scope>
    <source>
        <strain evidence="6 7">LH1063</strain>
    </source>
</reference>
<comment type="similarity">
    <text evidence="1">Belongs to the glycosyltransferase 2 family.</text>
</comment>
<keyword evidence="4" id="KW-0812">Transmembrane</keyword>
<evidence type="ECO:0000313" key="6">
    <source>
        <dbReference type="EMBL" id="MCP9610936.1"/>
    </source>
</evidence>
<name>A0ABT1MF01_9BACT</name>
<dbReference type="SUPFAM" id="SSF53448">
    <property type="entry name" value="Nucleotide-diphospho-sugar transferases"/>
    <property type="match status" value="1"/>
</dbReference>
<proteinExistence type="inferred from homology"/>
<dbReference type="Proteomes" id="UP001205603">
    <property type="component" value="Unassembled WGS sequence"/>
</dbReference>
<dbReference type="Gene3D" id="3.90.550.10">
    <property type="entry name" value="Spore Coat Polysaccharide Biosynthesis Protein SpsA, Chain A"/>
    <property type="match status" value="1"/>
</dbReference>
<evidence type="ECO:0000256" key="1">
    <source>
        <dbReference type="ARBA" id="ARBA00006739"/>
    </source>
</evidence>
<dbReference type="InterPro" id="IPR029044">
    <property type="entry name" value="Nucleotide-diphossugar_trans"/>
</dbReference>
<dbReference type="InterPro" id="IPR001173">
    <property type="entry name" value="Glyco_trans_2-like"/>
</dbReference>
<comment type="caution">
    <text evidence="6">The sequence shown here is derived from an EMBL/GenBank/DDBJ whole genome shotgun (WGS) entry which is preliminary data.</text>
</comment>
<dbReference type="RefSeq" id="WP_255025569.1">
    <property type="nucleotide sequence ID" value="NZ_JANDHW010000002.1"/>
</dbReference>
<keyword evidence="7" id="KW-1185">Reference proteome</keyword>
<dbReference type="PANTHER" id="PTHR43630">
    <property type="entry name" value="POLY-BETA-1,6-N-ACETYL-D-GLUCOSAMINE SYNTHASE"/>
    <property type="match status" value="1"/>
</dbReference>
<sequence length="399" mass="45896">MDINSFFNFDNGEDIFRIVDAVLFLIFAVFVLYLFIFAVKSTGKTVNKYPPAEKLYKFAILFPAYMEDLVIVNSVKSFLAQKYPRDKYDIYVISAEMKEKTDRELESLSATVIRVDDTCHTKIKALQKATDYIVENKLDYDVVVVLDADNVVDSDFLEQLNNAFYSGCSAVQTHRVAKNMNTSVAVLDAVSEEMNNSIFRKGHTKLGFSAGLIGSGMAFDYDTFMSIIYDASSIGEDKQLEVLLLKQNIYIEYLSDVHTYDEKVKKSSQFYNQRKRWLFSQVHNLFLGAKGLPKALFNGNWDYCNKLFQWIMPPRIMLLGSILIIACLILPFSFYLSIKWFVLFAVLCITLALAIPDYLVNGRLLKAIFYVPILFLLMLLNHFRIFNRKNTFSHTPHDE</sequence>
<accession>A0ABT1MF01</accession>
<dbReference type="PANTHER" id="PTHR43630:SF1">
    <property type="entry name" value="POLY-BETA-1,6-N-ACETYL-D-GLUCOSAMINE SYNTHASE"/>
    <property type="match status" value="1"/>
</dbReference>
<feature type="domain" description="Glycosyltransferase 2-like" evidence="5">
    <location>
        <begin position="142"/>
        <end position="352"/>
    </location>
</feature>
<feature type="transmembrane region" description="Helical" evidence="4">
    <location>
        <begin position="15"/>
        <end position="39"/>
    </location>
</feature>